<evidence type="ECO:0000313" key="3">
    <source>
        <dbReference type="EMBL" id="RWQ91746.1"/>
    </source>
</evidence>
<dbReference type="GeneID" id="39598554"/>
<feature type="region of interest" description="Disordered" evidence="1">
    <location>
        <begin position="125"/>
        <end position="169"/>
    </location>
</feature>
<dbReference type="AlphaFoldDB" id="A0A443HJ12"/>
<accession>A0A443HJ12</accession>
<dbReference type="Proteomes" id="UP000283841">
    <property type="component" value="Unassembled WGS sequence"/>
</dbReference>
<organism evidence="3 4">
    <name type="scientific">Byssochlamys spectabilis</name>
    <name type="common">Paecilomyces variotii</name>
    <dbReference type="NCBI Taxonomy" id="264951"/>
    <lineage>
        <taxon>Eukaryota</taxon>
        <taxon>Fungi</taxon>
        <taxon>Dikarya</taxon>
        <taxon>Ascomycota</taxon>
        <taxon>Pezizomycotina</taxon>
        <taxon>Eurotiomycetes</taxon>
        <taxon>Eurotiomycetidae</taxon>
        <taxon>Eurotiales</taxon>
        <taxon>Thermoascaceae</taxon>
        <taxon>Paecilomyces</taxon>
    </lineage>
</organism>
<keyword evidence="2" id="KW-0812">Transmembrane</keyword>
<feature type="transmembrane region" description="Helical" evidence="2">
    <location>
        <begin position="20"/>
        <end position="45"/>
    </location>
</feature>
<comment type="caution">
    <text evidence="3">The sequence shown here is derived from an EMBL/GenBank/DDBJ whole genome shotgun (WGS) entry which is preliminary data.</text>
</comment>
<keyword evidence="2" id="KW-0472">Membrane</keyword>
<protein>
    <submittedName>
        <fullName evidence="3">Uncharacterized protein</fullName>
    </submittedName>
</protein>
<keyword evidence="4" id="KW-1185">Reference proteome</keyword>
<evidence type="ECO:0000256" key="1">
    <source>
        <dbReference type="SAM" id="MobiDB-lite"/>
    </source>
</evidence>
<keyword evidence="2" id="KW-1133">Transmembrane helix</keyword>
<sequence>MFTDLAFTLTNSLIGEEFRVMLILLTLIVAVFFLHSVIRFIIVLFRGPPEFSDRPPSQAGPMGYATPPRPIHVILARDEELGEDVRNAGNKVTHPPPAYGLWRSSVRINPNLLYWQRVDEAVPKVEDGNSNSESNGNSNNNSNDNGNGNSSGNGNGESRPATAYRPPSYVSDIGVDYVLNAEPRSIAPRGQNNTAPPS</sequence>
<dbReference type="VEuPathDB" id="FungiDB:C8Q69DRAFT_448270"/>
<dbReference type="EMBL" id="RCNU01000017">
    <property type="protein sequence ID" value="RWQ91746.1"/>
    <property type="molecule type" value="Genomic_DNA"/>
</dbReference>
<name>A0A443HJ12_BYSSP</name>
<reference evidence="3 4" key="1">
    <citation type="journal article" date="2018" name="Front. Microbiol.">
        <title>Genomic and genetic insights into a cosmopolitan fungus, Paecilomyces variotii (Eurotiales).</title>
        <authorList>
            <person name="Urquhart A.S."/>
            <person name="Mondo S.J."/>
            <person name="Makela M.R."/>
            <person name="Hane J.K."/>
            <person name="Wiebenga A."/>
            <person name="He G."/>
            <person name="Mihaltcheva S."/>
            <person name="Pangilinan J."/>
            <person name="Lipzen A."/>
            <person name="Barry K."/>
            <person name="de Vries R.P."/>
            <person name="Grigoriev I.V."/>
            <person name="Idnurm A."/>
        </authorList>
    </citation>
    <scope>NUCLEOTIDE SEQUENCE [LARGE SCALE GENOMIC DNA]</scope>
    <source>
        <strain evidence="3 4">CBS 101075</strain>
    </source>
</reference>
<proteinExistence type="predicted"/>
<dbReference type="RefSeq" id="XP_028481391.1">
    <property type="nucleotide sequence ID" value="XM_028629277.1"/>
</dbReference>
<dbReference type="STRING" id="264951.A0A443HJ12"/>
<evidence type="ECO:0000256" key="2">
    <source>
        <dbReference type="SAM" id="Phobius"/>
    </source>
</evidence>
<evidence type="ECO:0000313" key="4">
    <source>
        <dbReference type="Proteomes" id="UP000283841"/>
    </source>
</evidence>
<feature type="compositionally biased region" description="Low complexity" evidence="1">
    <location>
        <begin position="128"/>
        <end position="148"/>
    </location>
</feature>
<gene>
    <name evidence="3" type="ORF">C8Q69DRAFT_448270</name>
</gene>